<reference evidence="1" key="1">
    <citation type="submission" date="2023-03" db="EMBL/GenBank/DDBJ databases">
        <title>Massive genome expansion in bonnet fungi (Mycena s.s.) driven by repeated elements and novel gene families across ecological guilds.</title>
        <authorList>
            <consortium name="Lawrence Berkeley National Laboratory"/>
            <person name="Harder C.B."/>
            <person name="Miyauchi S."/>
            <person name="Viragh M."/>
            <person name="Kuo A."/>
            <person name="Thoen E."/>
            <person name="Andreopoulos B."/>
            <person name="Lu D."/>
            <person name="Skrede I."/>
            <person name="Drula E."/>
            <person name="Henrissat B."/>
            <person name="Morin E."/>
            <person name="Kohler A."/>
            <person name="Barry K."/>
            <person name="LaButti K."/>
            <person name="Morin E."/>
            <person name="Salamov A."/>
            <person name="Lipzen A."/>
            <person name="Mereny Z."/>
            <person name="Hegedus B."/>
            <person name="Baldrian P."/>
            <person name="Stursova M."/>
            <person name="Weitz H."/>
            <person name="Taylor A."/>
            <person name="Grigoriev I.V."/>
            <person name="Nagy L.G."/>
            <person name="Martin F."/>
            <person name="Kauserud H."/>
        </authorList>
    </citation>
    <scope>NUCLEOTIDE SEQUENCE</scope>
    <source>
        <strain evidence="1">CBHHK182m</strain>
    </source>
</reference>
<gene>
    <name evidence="1" type="ORF">B0H16DRAFT_1430302</name>
</gene>
<dbReference type="Proteomes" id="UP001215598">
    <property type="component" value="Unassembled WGS sequence"/>
</dbReference>
<protein>
    <submittedName>
        <fullName evidence="1">Uncharacterized protein</fullName>
    </submittedName>
</protein>
<sequence>MAPSPTELNAVNLGKATIELCKFWIDEANKNNTERSQRLTKTGKVAELRQKLAVHHKIDLSATPTIAEAVGALTIDESIQRRQWAHFRALGEEWKQEHAAGRPFLLKKATTLALPDKVHRALSALPEVTAAELAAEPPLDSALVTEEMVYAWLGSHSIGNQTALVNLHRVKQLLAKVNRQTSDIPAPLVAANHTSMPAHPNLTASSSRIIAPIPDPVATASSSMPSPSPITTVSQTSAEPVIPSILDTCGTEILGLGQADSIRTAITQVENGDVAKLREMYGPKNGRGGAHASWSKMNVMITRRERLFKQLQDEFNGDKDRFFRFFTLPAAENTTKKKGKDKEASEKFRPFRKVVEAIPHRDKDLAAEKKKAEYHNNEGEFVEINWMARWGGHNSWEIWRSLGLEKY</sequence>
<name>A0AAD7MN17_9AGAR</name>
<organism evidence="1 2">
    <name type="scientific">Mycena metata</name>
    <dbReference type="NCBI Taxonomy" id="1033252"/>
    <lineage>
        <taxon>Eukaryota</taxon>
        <taxon>Fungi</taxon>
        <taxon>Dikarya</taxon>
        <taxon>Basidiomycota</taxon>
        <taxon>Agaricomycotina</taxon>
        <taxon>Agaricomycetes</taxon>
        <taxon>Agaricomycetidae</taxon>
        <taxon>Agaricales</taxon>
        <taxon>Marasmiineae</taxon>
        <taxon>Mycenaceae</taxon>
        <taxon>Mycena</taxon>
    </lineage>
</organism>
<accession>A0AAD7MN17</accession>
<comment type="caution">
    <text evidence="1">The sequence shown here is derived from an EMBL/GenBank/DDBJ whole genome shotgun (WGS) entry which is preliminary data.</text>
</comment>
<dbReference type="AlphaFoldDB" id="A0AAD7MN17"/>
<evidence type="ECO:0000313" key="1">
    <source>
        <dbReference type="EMBL" id="KAJ7724911.1"/>
    </source>
</evidence>
<evidence type="ECO:0000313" key="2">
    <source>
        <dbReference type="Proteomes" id="UP001215598"/>
    </source>
</evidence>
<keyword evidence="2" id="KW-1185">Reference proteome</keyword>
<dbReference type="EMBL" id="JARKIB010000198">
    <property type="protein sequence ID" value="KAJ7724911.1"/>
    <property type="molecule type" value="Genomic_DNA"/>
</dbReference>
<proteinExistence type="predicted"/>